<accession>A0ABW2ILC3</accession>
<evidence type="ECO:0000313" key="3">
    <source>
        <dbReference type="Proteomes" id="UP001596492"/>
    </source>
</evidence>
<dbReference type="SUPFAM" id="SSF74653">
    <property type="entry name" value="TolA/TonB C-terminal domain"/>
    <property type="match status" value="1"/>
</dbReference>
<proteinExistence type="predicted"/>
<protein>
    <submittedName>
        <fullName evidence="2">Cell envelope integrity protein TolA</fullName>
    </submittedName>
</protein>
<keyword evidence="3" id="KW-1185">Reference proteome</keyword>
<gene>
    <name evidence="2" type="ORF">ACFQS8_08440</name>
</gene>
<organism evidence="2 3">
    <name type="scientific">Hirschia litorea</name>
    <dbReference type="NCBI Taxonomy" id="1199156"/>
    <lineage>
        <taxon>Bacteria</taxon>
        <taxon>Pseudomonadati</taxon>
        <taxon>Pseudomonadota</taxon>
        <taxon>Alphaproteobacteria</taxon>
        <taxon>Hyphomonadales</taxon>
        <taxon>Hyphomonadaceae</taxon>
        <taxon>Hirschia</taxon>
    </lineage>
</organism>
<sequence>MSEELVIVPIELVTVSDTTNLAVSKPKEPEKVLEPEPEPEPEPTPEPDEPIPEDEAEISDEPDPFAEEEGNTEATPEEAEPIPEEIEPEEAEPEEKPEPKPTPTPKVIPPQEEKKETTNSFLNSVLKTTEDKKKTREREFKSAPDLKQVENANENKRSAGDRSRDTATWSTLLRSKIETKCFRDPSDMANAKRLKVTYKITFNRDGNLMRAPRRVQPTIIPAGDQQLRVFDINASRAIEKCAPYSDIFPPELYDEWKDFTLNFGSE</sequence>
<feature type="region of interest" description="Disordered" evidence="1">
    <location>
        <begin position="17"/>
        <end position="167"/>
    </location>
</feature>
<comment type="caution">
    <text evidence="2">The sequence shown here is derived from an EMBL/GenBank/DDBJ whole genome shotgun (WGS) entry which is preliminary data.</text>
</comment>
<feature type="compositionally biased region" description="Basic and acidic residues" evidence="1">
    <location>
        <begin position="25"/>
        <end position="34"/>
    </location>
</feature>
<feature type="compositionally biased region" description="Basic and acidic residues" evidence="1">
    <location>
        <begin position="128"/>
        <end position="165"/>
    </location>
</feature>
<name>A0ABW2ILC3_9PROT</name>
<dbReference type="EMBL" id="JBHTBR010000004">
    <property type="protein sequence ID" value="MFC7291641.1"/>
    <property type="molecule type" value="Genomic_DNA"/>
</dbReference>
<evidence type="ECO:0000256" key="1">
    <source>
        <dbReference type="SAM" id="MobiDB-lite"/>
    </source>
</evidence>
<dbReference type="Gene3D" id="3.30.1150.10">
    <property type="match status" value="1"/>
</dbReference>
<dbReference type="Proteomes" id="UP001596492">
    <property type="component" value="Unassembled WGS sequence"/>
</dbReference>
<dbReference type="RefSeq" id="WP_382166878.1">
    <property type="nucleotide sequence ID" value="NZ_JBHTBR010000004.1"/>
</dbReference>
<evidence type="ECO:0000313" key="2">
    <source>
        <dbReference type="EMBL" id="MFC7291641.1"/>
    </source>
</evidence>
<feature type="compositionally biased region" description="Acidic residues" evidence="1">
    <location>
        <begin position="35"/>
        <end position="93"/>
    </location>
</feature>
<reference evidence="3" key="1">
    <citation type="journal article" date="2019" name="Int. J. Syst. Evol. Microbiol.">
        <title>The Global Catalogue of Microorganisms (GCM) 10K type strain sequencing project: providing services to taxonomists for standard genome sequencing and annotation.</title>
        <authorList>
            <consortium name="The Broad Institute Genomics Platform"/>
            <consortium name="The Broad Institute Genome Sequencing Center for Infectious Disease"/>
            <person name="Wu L."/>
            <person name="Ma J."/>
        </authorList>
    </citation>
    <scope>NUCLEOTIDE SEQUENCE [LARGE SCALE GENOMIC DNA]</scope>
    <source>
        <strain evidence="3">CCUG 51308</strain>
    </source>
</reference>